<dbReference type="Proteomes" id="UP000789595">
    <property type="component" value="Unassembled WGS sequence"/>
</dbReference>
<keyword evidence="5" id="KW-1185">Reference proteome</keyword>
<gene>
    <name evidence="4" type="ORF">PECAL_6P11770</name>
</gene>
<keyword evidence="3" id="KW-0732">Signal</keyword>
<evidence type="ECO:0000256" key="2">
    <source>
        <dbReference type="SAM" id="Phobius"/>
    </source>
</evidence>
<evidence type="ECO:0000313" key="4">
    <source>
        <dbReference type="EMBL" id="CAH0379549.1"/>
    </source>
</evidence>
<evidence type="ECO:0000256" key="1">
    <source>
        <dbReference type="SAM" id="Coils"/>
    </source>
</evidence>
<proteinExistence type="predicted"/>
<dbReference type="EMBL" id="CAKKNE010000006">
    <property type="protein sequence ID" value="CAH0379549.1"/>
    <property type="molecule type" value="Genomic_DNA"/>
</dbReference>
<feature type="coiled-coil region" evidence="1">
    <location>
        <begin position="30"/>
        <end position="61"/>
    </location>
</feature>
<dbReference type="AlphaFoldDB" id="A0A8J2T2P5"/>
<protein>
    <submittedName>
        <fullName evidence="4">Uncharacterized protein</fullName>
    </submittedName>
</protein>
<keyword evidence="2" id="KW-0472">Membrane</keyword>
<keyword evidence="1" id="KW-0175">Coiled coil</keyword>
<sequence length="462" mass="51528">MMRCTTLALLVGASALVPPTRRHNLRARRQATDGDELARLREEIKELEDSLEKDKQEQRKAAPVAVEAKPEPKKERITGGAAIRDGKVQVDTVLSKLDTAQLPATCDAEAEKRKFAEVLNLEKMQGEGLKHVDVMQARVVTLDADDDLIALLEGVQVDLKDEIDMTQFKGATDKLVEALSDVSQNNTSGEWSEDDWQRVAEAVDDGDDGEELFDEDDTIFGIDVQQALTPEVLGYKVNERFYSSLNDHWRDWCLVASERSALGVVPPDDQLAAFGAAVEKSSFMAAAEAVSTHDFSCNLNATQVDRSLAIDGTPLFERAFRRKLKTICKQSASDRSRDDFDELWVLLRCATRRGSQNAGFVEQLAGYFFERVTESEARDVVLDKLREFDLVPKDELDPQKLRDAFIVKVARYVDLFAGGATLLFTVAFVAFNYALFTFLVAPLLDWLFGNGGAEQIPDFFDK</sequence>
<dbReference type="OrthoDB" id="10652117at2759"/>
<feature type="transmembrane region" description="Helical" evidence="2">
    <location>
        <begin position="415"/>
        <end position="441"/>
    </location>
</feature>
<evidence type="ECO:0000313" key="5">
    <source>
        <dbReference type="Proteomes" id="UP000789595"/>
    </source>
</evidence>
<feature type="chain" id="PRO_5035276926" evidence="3">
    <location>
        <begin position="23"/>
        <end position="462"/>
    </location>
</feature>
<feature type="signal peptide" evidence="3">
    <location>
        <begin position="1"/>
        <end position="22"/>
    </location>
</feature>
<reference evidence="4" key="1">
    <citation type="submission" date="2021-11" db="EMBL/GenBank/DDBJ databases">
        <authorList>
            <consortium name="Genoscope - CEA"/>
            <person name="William W."/>
        </authorList>
    </citation>
    <scope>NUCLEOTIDE SEQUENCE</scope>
</reference>
<keyword evidence="2" id="KW-1133">Transmembrane helix</keyword>
<evidence type="ECO:0000256" key="3">
    <source>
        <dbReference type="SAM" id="SignalP"/>
    </source>
</evidence>
<accession>A0A8J2T2P5</accession>
<organism evidence="4 5">
    <name type="scientific">Pelagomonas calceolata</name>
    <dbReference type="NCBI Taxonomy" id="35677"/>
    <lineage>
        <taxon>Eukaryota</taxon>
        <taxon>Sar</taxon>
        <taxon>Stramenopiles</taxon>
        <taxon>Ochrophyta</taxon>
        <taxon>Pelagophyceae</taxon>
        <taxon>Pelagomonadales</taxon>
        <taxon>Pelagomonadaceae</taxon>
        <taxon>Pelagomonas</taxon>
    </lineage>
</organism>
<keyword evidence="2" id="KW-0812">Transmembrane</keyword>
<comment type="caution">
    <text evidence="4">The sequence shown here is derived from an EMBL/GenBank/DDBJ whole genome shotgun (WGS) entry which is preliminary data.</text>
</comment>
<name>A0A8J2T2P5_9STRA</name>